<dbReference type="FunFam" id="1.10.10.10:FF:000001">
    <property type="entry name" value="LysR family transcriptional regulator"/>
    <property type="match status" value="1"/>
</dbReference>
<keyword evidence="2" id="KW-0805">Transcription regulation</keyword>
<comment type="similarity">
    <text evidence="1">Belongs to the LysR transcriptional regulatory family.</text>
</comment>
<dbReference type="PRINTS" id="PR00039">
    <property type="entry name" value="HTHLYSR"/>
</dbReference>
<dbReference type="PANTHER" id="PTHR30419:SF8">
    <property type="entry name" value="NITROGEN ASSIMILATION TRANSCRIPTIONAL ACTIVATOR-RELATED"/>
    <property type="match status" value="1"/>
</dbReference>
<reference evidence="6" key="1">
    <citation type="submission" date="2020-08" db="EMBL/GenBank/DDBJ databases">
        <title>Taxonomic study for Lactobacillus species isolated from hardwood bark.</title>
        <authorList>
            <person name="Tohno M."/>
            <person name="Tanizawa Y."/>
        </authorList>
    </citation>
    <scope>NUCLEOTIDE SEQUENCE</scope>
    <source>
        <strain evidence="6">B40</strain>
    </source>
</reference>
<keyword evidence="7" id="KW-1185">Reference proteome</keyword>
<dbReference type="SUPFAM" id="SSF46785">
    <property type="entry name" value="Winged helix' DNA-binding domain"/>
    <property type="match status" value="1"/>
</dbReference>
<dbReference type="RefSeq" id="WP_212781164.1">
    <property type="nucleotide sequence ID" value="NZ_BMAY01000011.1"/>
</dbReference>
<dbReference type="EMBL" id="BMAY01000011">
    <property type="protein sequence ID" value="GFZ27476.1"/>
    <property type="molecule type" value="Genomic_DNA"/>
</dbReference>
<comment type="caution">
    <text evidence="6">The sequence shown here is derived from an EMBL/GenBank/DDBJ whole genome shotgun (WGS) entry which is preliminary data.</text>
</comment>
<gene>
    <name evidence="6" type="primary">lysR_8</name>
    <name evidence="6" type="ORF">LCB40_13560</name>
</gene>
<dbReference type="InterPro" id="IPR050950">
    <property type="entry name" value="HTH-type_LysR_regulators"/>
</dbReference>
<organism evidence="6 7">
    <name type="scientific">Lactobacillus corticis</name>
    <dbReference type="NCBI Taxonomy" id="2201249"/>
    <lineage>
        <taxon>Bacteria</taxon>
        <taxon>Bacillati</taxon>
        <taxon>Bacillota</taxon>
        <taxon>Bacilli</taxon>
        <taxon>Lactobacillales</taxon>
        <taxon>Lactobacillaceae</taxon>
        <taxon>Lactobacillus</taxon>
    </lineage>
</organism>
<keyword evidence="4" id="KW-0804">Transcription</keyword>
<dbReference type="GO" id="GO:0003677">
    <property type="term" value="F:DNA binding"/>
    <property type="evidence" value="ECO:0007669"/>
    <property type="project" value="UniProtKB-KW"/>
</dbReference>
<proteinExistence type="inferred from homology"/>
<name>A0A916QHH4_9LACO</name>
<evidence type="ECO:0000256" key="3">
    <source>
        <dbReference type="ARBA" id="ARBA00023125"/>
    </source>
</evidence>
<dbReference type="Proteomes" id="UP000677218">
    <property type="component" value="Unassembled WGS sequence"/>
</dbReference>
<keyword evidence="3" id="KW-0238">DNA-binding</keyword>
<protein>
    <submittedName>
        <fullName evidence="6">LysR family transcriptional regulator</fullName>
    </submittedName>
</protein>
<evidence type="ECO:0000259" key="5">
    <source>
        <dbReference type="PROSITE" id="PS50931"/>
    </source>
</evidence>
<sequence length="307" mass="35440">MNLNQLYYFRELAEQQQYTRAAELLYISQPTLSVSIKQLESELNCKLFRHNGHNVELTPYGRLFYSTVVKTLDVLDDGKRRLEQQISQDQGNIHVACIPTHVGTLLPRLVKEYKQETETAPRIIYHDNPSLQICQGIQNGWYDIGITSYVEGFDNFNFIPFFYEPVIAIVSPDSDLAKIDRISPEELRGENLLTYTKEIEIGQSITNALLAKASDLKIENRLHDELAIAGQVMTNNIVGVVADTVYLKGFDLHRIKLDLPKDTRQIYLAYDSERSMSPEFCNFLDFLKRQKHHLTEHFPMEPIEDIE</sequence>
<dbReference type="Pfam" id="PF00126">
    <property type="entry name" value="HTH_1"/>
    <property type="match status" value="1"/>
</dbReference>
<dbReference type="PROSITE" id="PS50931">
    <property type="entry name" value="HTH_LYSR"/>
    <property type="match status" value="1"/>
</dbReference>
<dbReference type="InterPro" id="IPR000847">
    <property type="entry name" value="LysR_HTH_N"/>
</dbReference>
<evidence type="ECO:0000256" key="1">
    <source>
        <dbReference type="ARBA" id="ARBA00009437"/>
    </source>
</evidence>
<dbReference type="GO" id="GO:0005829">
    <property type="term" value="C:cytosol"/>
    <property type="evidence" value="ECO:0007669"/>
    <property type="project" value="TreeGrafter"/>
</dbReference>
<dbReference type="Gene3D" id="3.40.190.290">
    <property type="match status" value="1"/>
</dbReference>
<accession>A0A916QHH4</accession>
<evidence type="ECO:0000313" key="6">
    <source>
        <dbReference type="EMBL" id="GFZ27476.1"/>
    </source>
</evidence>
<dbReference type="SUPFAM" id="SSF53850">
    <property type="entry name" value="Periplasmic binding protein-like II"/>
    <property type="match status" value="1"/>
</dbReference>
<dbReference type="InterPro" id="IPR036388">
    <property type="entry name" value="WH-like_DNA-bd_sf"/>
</dbReference>
<dbReference type="AlphaFoldDB" id="A0A916QHH4"/>
<dbReference type="Gene3D" id="1.10.10.10">
    <property type="entry name" value="Winged helix-like DNA-binding domain superfamily/Winged helix DNA-binding domain"/>
    <property type="match status" value="1"/>
</dbReference>
<dbReference type="Pfam" id="PF03466">
    <property type="entry name" value="LysR_substrate"/>
    <property type="match status" value="1"/>
</dbReference>
<evidence type="ECO:0000256" key="2">
    <source>
        <dbReference type="ARBA" id="ARBA00023015"/>
    </source>
</evidence>
<feature type="domain" description="HTH lysR-type" evidence="5">
    <location>
        <begin position="1"/>
        <end position="58"/>
    </location>
</feature>
<dbReference type="PANTHER" id="PTHR30419">
    <property type="entry name" value="HTH-TYPE TRANSCRIPTIONAL REGULATOR YBHD"/>
    <property type="match status" value="1"/>
</dbReference>
<dbReference type="InterPro" id="IPR005119">
    <property type="entry name" value="LysR_subst-bd"/>
</dbReference>
<evidence type="ECO:0000313" key="7">
    <source>
        <dbReference type="Proteomes" id="UP000677218"/>
    </source>
</evidence>
<dbReference type="InterPro" id="IPR036390">
    <property type="entry name" value="WH_DNA-bd_sf"/>
</dbReference>
<evidence type="ECO:0000256" key="4">
    <source>
        <dbReference type="ARBA" id="ARBA00023163"/>
    </source>
</evidence>
<dbReference type="GO" id="GO:0003700">
    <property type="term" value="F:DNA-binding transcription factor activity"/>
    <property type="evidence" value="ECO:0007669"/>
    <property type="project" value="InterPro"/>
</dbReference>